<comment type="similarity">
    <text evidence="2">Belongs to the methyltransferase superfamily. L-isoaspartyl/D-aspartyl protein methyltransferase family.</text>
</comment>
<evidence type="ECO:0000313" key="12">
    <source>
        <dbReference type="EMBL" id="MBB4966056.1"/>
    </source>
</evidence>
<dbReference type="InterPro" id="IPR000682">
    <property type="entry name" value="PCMT"/>
</dbReference>
<evidence type="ECO:0000256" key="3">
    <source>
        <dbReference type="ARBA" id="ARBA00011890"/>
    </source>
</evidence>
<keyword evidence="13" id="KW-1185">Reference proteome</keyword>
<accession>A0A7W7T4A1</accession>
<dbReference type="Gene3D" id="3.40.50.150">
    <property type="entry name" value="Vaccinia Virus protein VP39"/>
    <property type="match status" value="1"/>
</dbReference>
<evidence type="ECO:0000256" key="1">
    <source>
        <dbReference type="ARBA" id="ARBA00004496"/>
    </source>
</evidence>
<proteinExistence type="inferred from homology"/>
<evidence type="ECO:0000256" key="8">
    <source>
        <dbReference type="ARBA" id="ARBA00022691"/>
    </source>
</evidence>
<evidence type="ECO:0000256" key="2">
    <source>
        <dbReference type="ARBA" id="ARBA00005369"/>
    </source>
</evidence>
<gene>
    <name evidence="12" type="ORF">F4559_003415</name>
</gene>
<dbReference type="PANTHER" id="PTHR11579">
    <property type="entry name" value="PROTEIN-L-ISOASPARTATE O-METHYLTRANSFERASE"/>
    <property type="match status" value="1"/>
</dbReference>
<organism evidence="12 13">
    <name type="scientific">Saccharothrix violaceirubra</name>
    <dbReference type="NCBI Taxonomy" id="413306"/>
    <lineage>
        <taxon>Bacteria</taxon>
        <taxon>Bacillati</taxon>
        <taxon>Actinomycetota</taxon>
        <taxon>Actinomycetes</taxon>
        <taxon>Pseudonocardiales</taxon>
        <taxon>Pseudonocardiaceae</taxon>
        <taxon>Saccharothrix</taxon>
    </lineage>
</organism>
<reference evidence="12 13" key="1">
    <citation type="submission" date="2020-08" db="EMBL/GenBank/DDBJ databases">
        <title>Sequencing the genomes of 1000 actinobacteria strains.</title>
        <authorList>
            <person name="Klenk H.-P."/>
        </authorList>
    </citation>
    <scope>NUCLEOTIDE SEQUENCE [LARGE SCALE GENOMIC DNA]</scope>
    <source>
        <strain evidence="12 13">DSM 45084</strain>
    </source>
</reference>
<dbReference type="EMBL" id="JACHJS010000001">
    <property type="protein sequence ID" value="MBB4966056.1"/>
    <property type="molecule type" value="Genomic_DNA"/>
</dbReference>
<evidence type="ECO:0000256" key="11">
    <source>
        <dbReference type="ARBA" id="ARBA00031350"/>
    </source>
</evidence>
<evidence type="ECO:0000256" key="7">
    <source>
        <dbReference type="ARBA" id="ARBA00022679"/>
    </source>
</evidence>
<dbReference type="EC" id="2.1.1.77" evidence="3"/>
<dbReference type="AlphaFoldDB" id="A0A7W7T4A1"/>
<dbReference type="Proteomes" id="UP000542674">
    <property type="component" value="Unassembled WGS sequence"/>
</dbReference>
<keyword evidence="8" id="KW-0949">S-adenosyl-L-methionine</keyword>
<comment type="caution">
    <text evidence="12">The sequence shown here is derived from an EMBL/GenBank/DDBJ whole genome shotgun (WGS) entry which is preliminary data.</text>
</comment>
<keyword evidence="6 12" id="KW-0489">Methyltransferase</keyword>
<dbReference type="GO" id="GO:0005737">
    <property type="term" value="C:cytoplasm"/>
    <property type="evidence" value="ECO:0007669"/>
    <property type="project" value="UniProtKB-SubCell"/>
</dbReference>
<dbReference type="GO" id="GO:0032259">
    <property type="term" value="P:methylation"/>
    <property type="evidence" value="ECO:0007669"/>
    <property type="project" value="UniProtKB-KW"/>
</dbReference>
<dbReference type="InterPro" id="IPR029063">
    <property type="entry name" value="SAM-dependent_MTases_sf"/>
</dbReference>
<keyword evidence="7 12" id="KW-0808">Transferase</keyword>
<protein>
    <recommendedName>
        <fullName evidence="4">Protein-L-isoaspartate O-methyltransferase</fullName>
        <ecNumber evidence="3">2.1.1.77</ecNumber>
    </recommendedName>
    <alternativeName>
        <fullName evidence="11">L-isoaspartyl protein carboxyl methyltransferase</fullName>
    </alternativeName>
    <alternativeName>
        <fullName evidence="9">Protein L-isoaspartyl methyltransferase</fullName>
    </alternativeName>
    <alternativeName>
        <fullName evidence="10">Protein-beta-aspartate methyltransferase</fullName>
    </alternativeName>
</protein>
<name>A0A7W7T4A1_9PSEU</name>
<dbReference type="CDD" id="cd02440">
    <property type="entry name" value="AdoMet_MTases"/>
    <property type="match status" value="1"/>
</dbReference>
<dbReference type="Pfam" id="PF01135">
    <property type="entry name" value="PCMT"/>
    <property type="match status" value="1"/>
</dbReference>
<evidence type="ECO:0000313" key="13">
    <source>
        <dbReference type="Proteomes" id="UP000542674"/>
    </source>
</evidence>
<evidence type="ECO:0000256" key="6">
    <source>
        <dbReference type="ARBA" id="ARBA00022603"/>
    </source>
</evidence>
<evidence type="ECO:0000256" key="5">
    <source>
        <dbReference type="ARBA" id="ARBA00022490"/>
    </source>
</evidence>
<evidence type="ECO:0000256" key="4">
    <source>
        <dbReference type="ARBA" id="ARBA00013346"/>
    </source>
</evidence>
<comment type="subcellular location">
    <subcellularLocation>
        <location evidence="1">Cytoplasm</location>
    </subcellularLocation>
</comment>
<evidence type="ECO:0000256" key="10">
    <source>
        <dbReference type="ARBA" id="ARBA00031323"/>
    </source>
</evidence>
<sequence>MTRTHADLVADLRAANAVPAGWGDVFAAIDRGVFVPDRCWVDDEHGRPVPLDRDAGPHAWAQAVYSDVPIVTQLDDGATEWPATSRNATSSASQPSLVLEMLDALHVAGAHQVLEIGTGTGYNAGLLAARLGEERVVTVEVDPDLADRARRVFKNAGLAPTVVTGDGADGYPERAPYDRVLSTAAVTAGRVPLEWVEQTRPGGELVMPWRTAWGGGVLVRLMVHEGTGAAGSVLDDAHFMTLRDQRVPFGQAARFGRLAAGADVPRTTTGVSPHVVVHDPDAAFVVGVLVGGARHSVARDDADHWELLVFHTDSGSWATVRVTPEATAAGRYEVRQDGPRRLWDEVESAHRWWIDHDSPLRQEFGLAVTPRRQTVWLCDPDTVVATYTT</sequence>
<evidence type="ECO:0000256" key="9">
    <source>
        <dbReference type="ARBA" id="ARBA00030757"/>
    </source>
</evidence>
<dbReference type="RefSeq" id="WP_312865688.1">
    <property type="nucleotide sequence ID" value="NZ_BAABAI010000019.1"/>
</dbReference>
<dbReference type="SUPFAM" id="SSF53335">
    <property type="entry name" value="S-adenosyl-L-methionine-dependent methyltransferases"/>
    <property type="match status" value="1"/>
</dbReference>
<dbReference type="PANTHER" id="PTHR11579:SF0">
    <property type="entry name" value="PROTEIN-L-ISOASPARTATE(D-ASPARTATE) O-METHYLTRANSFERASE"/>
    <property type="match status" value="1"/>
</dbReference>
<keyword evidence="5" id="KW-0963">Cytoplasm</keyword>
<dbReference type="GO" id="GO:0004719">
    <property type="term" value="F:protein-L-isoaspartate (D-aspartate) O-methyltransferase activity"/>
    <property type="evidence" value="ECO:0007669"/>
    <property type="project" value="UniProtKB-EC"/>
</dbReference>